<proteinExistence type="inferred from homology"/>
<sequence length="419" mass="46662">MIDLWQEIYGTIKRNKLRTALTGFAVAWGIFMLIVLLGAGNGIIHAFEQNSSERALNSIRIFPGWTTKSYDGLKEGRRIRLDNRDLEATDKQFTEHVISAGATVRQSNVNVSFGKEYVNISLMGVYPNYTEVETVKTAGGRFINYNDLKDRRKVIILHKKTAEILFDKTHTEPVGQFVNAGGVAYQVVGIYNDQGDREANEAYIPFSTLQTIYNKGDKLNNIIFTTKNLSSMESNEAFEKEYRKTIAANHRFDPTDDSAIWIWNRFTNYLQAQNAMGILRTAIWVIGIFTLLSGIVGVSNIMLITVKERTREFGIRKALGAKPFSILWLIIIESVTITTLFGYIGMVAGIGVTEWMNAAFGSQTMDAGMFQQTMFSNPTVDLGIAVQATLTLIIAGTLAGFFPAKKAVSISPIEALRAD</sequence>
<evidence type="ECO:0000313" key="11">
    <source>
        <dbReference type="Proteomes" id="UP000003416"/>
    </source>
</evidence>
<reference evidence="10 11" key="1">
    <citation type="submission" date="2011-02" db="EMBL/GenBank/DDBJ databases">
        <authorList>
            <person name="Weinstock G."/>
            <person name="Sodergren E."/>
            <person name="Clifton S."/>
            <person name="Fulton L."/>
            <person name="Fulton B."/>
            <person name="Courtney L."/>
            <person name="Fronick C."/>
            <person name="Harrison M."/>
            <person name="Strong C."/>
            <person name="Farmer C."/>
            <person name="Delahaunty K."/>
            <person name="Markovic C."/>
            <person name="Hall O."/>
            <person name="Minx P."/>
            <person name="Tomlinson C."/>
            <person name="Mitreva M."/>
            <person name="Hou S."/>
            <person name="Chen J."/>
            <person name="Wollam A."/>
            <person name="Pepin K.H."/>
            <person name="Johnson M."/>
            <person name="Bhonagiri V."/>
            <person name="Zhang X."/>
            <person name="Suruliraj S."/>
            <person name="Warren W."/>
            <person name="Chinwalla A."/>
            <person name="Mardis E.R."/>
            <person name="Wilson R.K."/>
        </authorList>
    </citation>
    <scope>NUCLEOTIDE SEQUENCE [LARGE SCALE GENOMIC DNA]</scope>
    <source>
        <strain evidence="10 11">YIT 12057</strain>
    </source>
</reference>
<evidence type="ECO:0000256" key="6">
    <source>
        <dbReference type="ARBA" id="ARBA00038076"/>
    </source>
</evidence>
<dbReference type="InterPro" id="IPR025857">
    <property type="entry name" value="MacB_PCD"/>
</dbReference>
<feature type="transmembrane region" description="Helical" evidence="7">
    <location>
        <begin position="326"/>
        <end position="352"/>
    </location>
</feature>
<dbReference type="PANTHER" id="PTHR30572:SF4">
    <property type="entry name" value="ABC TRANSPORTER PERMEASE YTRF"/>
    <property type="match status" value="1"/>
</dbReference>
<feature type="transmembrane region" description="Helical" evidence="7">
    <location>
        <begin position="282"/>
        <end position="306"/>
    </location>
</feature>
<dbReference type="RefSeq" id="WP_009126614.1">
    <property type="nucleotide sequence ID" value="NZ_GL882689.1"/>
</dbReference>
<name>F3PXA7_9BACE</name>
<evidence type="ECO:0000256" key="1">
    <source>
        <dbReference type="ARBA" id="ARBA00004651"/>
    </source>
</evidence>
<feature type="transmembrane region" description="Helical" evidence="7">
    <location>
        <begin position="382"/>
        <end position="402"/>
    </location>
</feature>
<dbReference type="EMBL" id="AFBN01000096">
    <property type="protein sequence ID" value="EGF52186.1"/>
    <property type="molecule type" value="Genomic_DNA"/>
</dbReference>
<dbReference type="InterPro" id="IPR003838">
    <property type="entry name" value="ABC3_permease_C"/>
</dbReference>
<comment type="similarity">
    <text evidence="6">Belongs to the ABC-4 integral membrane protein family.</text>
</comment>
<dbReference type="eggNOG" id="COG0577">
    <property type="taxonomic scope" value="Bacteria"/>
</dbReference>
<dbReference type="InterPro" id="IPR050250">
    <property type="entry name" value="Macrolide_Exporter_MacB"/>
</dbReference>
<dbReference type="Proteomes" id="UP000003416">
    <property type="component" value="Unassembled WGS sequence"/>
</dbReference>
<feature type="domain" description="ABC3 transporter permease C-terminal" evidence="8">
    <location>
        <begin position="285"/>
        <end position="412"/>
    </location>
</feature>
<evidence type="ECO:0000259" key="8">
    <source>
        <dbReference type="Pfam" id="PF02687"/>
    </source>
</evidence>
<dbReference type="Pfam" id="PF02687">
    <property type="entry name" value="FtsX"/>
    <property type="match status" value="1"/>
</dbReference>
<gene>
    <name evidence="10" type="ORF">HMPREF9446_03397</name>
</gene>
<evidence type="ECO:0000256" key="2">
    <source>
        <dbReference type="ARBA" id="ARBA00022475"/>
    </source>
</evidence>
<protein>
    <submittedName>
        <fullName evidence="10">Efflux ABC transporter, permease protein</fullName>
    </submittedName>
</protein>
<evidence type="ECO:0000256" key="3">
    <source>
        <dbReference type="ARBA" id="ARBA00022692"/>
    </source>
</evidence>
<dbReference type="GeneID" id="86050783"/>
<keyword evidence="11" id="KW-1185">Reference proteome</keyword>
<dbReference type="Pfam" id="PF12704">
    <property type="entry name" value="MacB_PCD"/>
    <property type="match status" value="1"/>
</dbReference>
<keyword evidence="4 7" id="KW-1133">Transmembrane helix</keyword>
<keyword evidence="3 7" id="KW-0812">Transmembrane</keyword>
<dbReference type="HOGENOM" id="CLU_000604_8_0_10"/>
<evidence type="ECO:0000256" key="5">
    <source>
        <dbReference type="ARBA" id="ARBA00023136"/>
    </source>
</evidence>
<organism evidence="10 11">
    <name type="scientific">Bacteroides fluxus YIT 12057</name>
    <dbReference type="NCBI Taxonomy" id="763034"/>
    <lineage>
        <taxon>Bacteria</taxon>
        <taxon>Pseudomonadati</taxon>
        <taxon>Bacteroidota</taxon>
        <taxon>Bacteroidia</taxon>
        <taxon>Bacteroidales</taxon>
        <taxon>Bacteroidaceae</taxon>
        <taxon>Bacteroides</taxon>
    </lineage>
</organism>
<accession>F3PXA7</accession>
<dbReference type="STRING" id="763034.HMPREF9446_03397"/>
<evidence type="ECO:0000256" key="4">
    <source>
        <dbReference type="ARBA" id="ARBA00022989"/>
    </source>
</evidence>
<dbReference type="PANTHER" id="PTHR30572">
    <property type="entry name" value="MEMBRANE COMPONENT OF TRANSPORTER-RELATED"/>
    <property type="match status" value="1"/>
</dbReference>
<comment type="subcellular location">
    <subcellularLocation>
        <location evidence="1">Cell membrane</location>
        <topology evidence="1">Multi-pass membrane protein</topology>
    </subcellularLocation>
</comment>
<dbReference type="GO" id="GO:0022857">
    <property type="term" value="F:transmembrane transporter activity"/>
    <property type="evidence" value="ECO:0007669"/>
    <property type="project" value="TreeGrafter"/>
</dbReference>
<keyword evidence="2" id="KW-1003">Cell membrane</keyword>
<evidence type="ECO:0000256" key="7">
    <source>
        <dbReference type="SAM" id="Phobius"/>
    </source>
</evidence>
<evidence type="ECO:0000259" key="9">
    <source>
        <dbReference type="Pfam" id="PF12704"/>
    </source>
</evidence>
<dbReference type="GO" id="GO:0005886">
    <property type="term" value="C:plasma membrane"/>
    <property type="evidence" value="ECO:0007669"/>
    <property type="project" value="UniProtKB-SubCell"/>
</dbReference>
<comment type="caution">
    <text evidence="10">The sequence shown here is derived from an EMBL/GenBank/DDBJ whole genome shotgun (WGS) entry which is preliminary data.</text>
</comment>
<feature type="domain" description="MacB-like periplasmic core" evidence="9">
    <location>
        <begin position="19"/>
        <end position="234"/>
    </location>
</feature>
<dbReference type="AlphaFoldDB" id="F3PXA7"/>
<feature type="transmembrane region" description="Helical" evidence="7">
    <location>
        <begin position="21"/>
        <end position="44"/>
    </location>
</feature>
<keyword evidence="5 7" id="KW-0472">Membrane</keyword>
<evidence type="ECO:0000313" key="10">
    <source>
        <dbReference type="EMBL" id="EGF52186.1"/>
    </source>
</evidence>